<evidence type="ECO:0000256" key="5">
    <source>
        <dbReference type="ARBA" id="ARBA00023237"/>
    </source>
</evidence>
<dbReference type="InterPro" id="IPR012944">
    <property type="entry name" value="SusD_RagB_dom"/>
</dbReference>
<name>A0A3D9C8W6_9FLAO</name>
<dbReference type="InterPro" id="IPR033985">
    <property type="entry name" value="SusD-like_N"/>
</dbReference>
<sequence>MKTIKHIIIILILAIVQYLLVSCEKLIEVDLPENQIGSQQVFEDVGTANSALAGLYAGLWDNSPLAGDQSGSLLSIYTDEMDFFALNSNPGMAEIFQNQQIDSNSSIANYWTNAYQKIYQANAIIEGSEKSSSLPTMEKNRIKGEALLVRSVLYFYLNQLFGDIPYVISTDYQINKNISKTNGLEMLNKLENDLTTTVSLLTDQYRSPERIIPNRKVAQLVLAKILVLEKKYADAEILLKQINSSSLYQFQPDISKVFKKNNSGVLWQLKPLNQGQATKESVLYFFSNTAPPSYALSSSLINSFLPTDLRRQQWIASVSASGQTWYRVEKYKNKTDNPDEYSVVFRLEEVLLLLAETLASQGKIDEALPYLNATRLRAALSPISQPINQQNILNEILMENKREFFTEMGHRFFDLKKAQKLDTLVPTKPNWKNFHQKWPLPQKELLLNSNLKPQNSGY</sequence>
<evidence type="ECO:0000259" key="6">
    <source>
        <dbReference type="Pfam" id="PF07980"/>
    </source>
</evidence>
<dbReference type="PROSITE" id="PS51257">
    <property type="entry name" value="PROKAR_LIPOPROTEIN"/>
    <property type="match status" value="1"/>
</dbReference>
<dbReference type="RefSeq" id="WP_115970879.1">
    <property type="nucleotide sequence ID" value="NZ_QNVT01000009.1"/>
</dbReference>
<comment type="similarity">
    <text evidence="2">Belongs to the SusD family.</text>
</comment>
<accession>A0A3D9C8W6</accession>
<evidence type="ECO:0000256" key="4">
    <source>
        <dbReference type="ARBA" id="ARBA00023136"/>
    </source>
</evidence>
<evidence type="ECO:0000256" key="3">
    <source>
        <dbReference type="ARBA" id="ARBA00022729"/>
    </source>
</evidence>
<feature type="domain" description="RagB/SusD" evidence="6">
    <location>
        <begin position="325"/>
        <end position="458"/>
    </location>
</feature>
<feature type="domain" description="SusD-like N-terminal" evidence="7">
    <location>
        <begin position="65"/>
        <end position="225"/>
    </location>
</feature>
<gene>
    <name evidence="8" type="ORF">DRF65_11380</name>
</gene>
<organism evidence="8 9">
    <name type="scientific">Chryseobacterium pennae</name>
    <dbReference type="NCBI Taxonomy" id="2258962"/>
    <lineage>
        <taxon>Bacteria</taxon>
        <taxon>Pseudomonadati</taxon>
        <taxon>Bacteroidota</taxon>
        <taxon>Flavobacteriia</taxon>
        <taxon>Flavobacteriales</taxon>
        <taxon>Weeksellaceae</taxon>
        <taxon>Chryseobacterium group</taxon>
        <taxon>Chryseobacterium</taxon>
    </lineage>
</organism>
<keyword evidence="3" id="KW-0732">Signal</keyword>
<dbReference type="Pfam" id="PF07980">
    <property type="entry name" value="SusD_RagB"/>
    <property type="match status" value="1"/>
</dbReference>
<dbReference type="GO" id="GO:0009279">
    <property type="term" value="C:cell outer membrane"/>
    <property type="evidence" value="ECO:0007669"/>
    <property type="project" value="UniProtKB-SubCell"/>
</dbReference>
<proteinExistence type="inferred from homology"/>
<evidence type="ECO:0000259" key="7">
    <source>
        <dbReference type="Pfam" id="PF14322"/>
    </source>
</evidence>
<dbReference type="Proteomes" id="UP000256686">
    <property type="component" value="Unassembled WGS sequence"/>
</dbReference>
<evidence type="ECO:0000313" key="9">
    <source>
        <dbReference type="Proteomes" id="UP000256686"/>
    </source>
</evidence>
<dbReference type="SUPFAM" id="SSF48452">
    <property type="entry name" value="TPR-like"/>
    <property type="match status" value="1"/>
</dbReference>
<evidence type="ECO:0000256" key="1">
    <source>
        <dbReference type="ARBA" id="ARBA00004442"/>
    </source>
</evidence>
<protein>
    <submittedName>
        <fullName evidence="8">RagB/SusD family nutrient uptake outer membrane protein</fullName>
    </submittedName>
</protein>
<reference evidence="9" key="1">
    <citation type="submission" date="2018-06" db="EMBL/GenBank/DDBJ databases">
        <authorList>
            <person name="Lum Nde A."/>
            <person name="Hugo C."/>
        </authorList>
    </citation>
    <scope>NUCLEOTIDE SEQUENCE [LARGE SCALE GENOMIC DNA]</scope>
    <source>
        <strain evidence="9">1_F178</strain>
    </source>
</reference>
<dbReference type="Pfam" id="PF14322">
    <property type="entry name" value="SusD-like_3"/>
    <property type="match status" value="1"/>
</dbReference>
<comment type="caution">
    <text evidence="8">The sequence shown here is derived from an EMBL/GenBank/DDBJ whole genome shotgun (WGS) entry which is preliminary data.</text>
</comment>
<dbReference type="EMBL" id="QNVT01000009">
    <property type="protein sequence ID" value="REC62307.1"/>
    <property type="molecule type" value="Genomic_DNA"/>
</dbReference>
<keyword evidence="5" id="KW-0998">Cell outer membrane</keyword>
<keyword evidence="4" id="KW-0472">Membrane</keyword>
<dbReference type="InterPro" id="IPR011990">
    <property type="entry name" value="TPR-like_helical_dom_sf"/>
</dbReference>
<keyword evidence="9" id="KW-1185">Reference proteome</keyword>
<evidence type="ECO:0000313" key="8">
    <source>
        <dbReference type="EMBL" id="REC62307.1"/>
    </source>
</evidence>
<dbReference type="Gene3D" id="1.25.40.390">
    <property type="match status" value="1"/>
</dbReference>
<evidence type="ECO:0000256" key="2">
    <source>
        <dbReference type="ARBA" id="ARBA00006275"/>
    </source>
</evidence>
<dbReference type="AlphaFoldDB" id="A0A3D9C8W6"/>
<comment type="subcellular location">
    <subcellularLocation>
        <location evidence="1">Cell outer membrane</location>
    </subcellularLocation>
</comment>